<comment type="caution">
    <text evidence="2">The sequence shown here is derived from an EMBL/GenBank/DDBJ whole genome shotgun (WGS) entry which is preliminary data.</text>
</comment>
<evidence type="ECO:0000256" key="1">
    <source>
        <dbReference type="SAM" id="MobiDB-lite"/>
    </source>
</evidence>
<accession>A0A853BL47</accession>
<evidence type="ECO:0000313" key="3">
    <source>
        <dbReference type="Proteomes" id="UP000575985"/>
    </source>
</evidence>
<proteinExistence type="predicted"/>
<dbReference type="EMBL" id="JACCFO010000001">
    <property type="protein sequence ID" value="NYI96259.1"/>
    <property type="molecule type" value="Genomic_DNA"/>
</dbReference>
<protein>
    <submittedName>
        <fullName evidence="2">Putative lipoprotein with Yx(FWY)xxD motif</fullName>
    </submittedName>
</protein>
<gene>
    <name evidence="2" type="ORF">HNR12_002536</name>
</gene>
<feature type="region of interest" description="Disordered" evidence="1">
    <location>
        <begin position="161"/>
        <end position="183"/>
    </location>
</feature>
<keyword evidence="3" id="KW-1185">Reference proteome</keyword>
<dbReference type="PROSITE" id="PS51257">
    <property type="entry name" value="PROKAR_LIPOPROTEIN"/>
    <property type="match status" value="1"/>
</dbReference>
<feature type="region of interest" description="Disordered" evidence="1">
    <location>
        <begin position="26"/>
        <end position="46"/>
    </location>
</feature>
<name>A0A853BL47_9ACTN</name>
<dbReference type="PANTHER" id="PTHR39335:SF1">
    <property type="entry name" value="BLL4220 PROTEIN"/>
    <property type="match status" value="1"/>
</dbReference>
<dbReference type="Pfam" id="PF03640">
    <property type="entry name" value="Lipoprotein_15"/>
    <property type="match status" value="2"/>
</dbReference>
<dbReference type="InterPro" id="IPR005297">
    <property type="entry name" value="Lipoprotein_repeat"/>
</dbReference>
<dbReference type="Proteomes" id="UP000575985">
    <property type="component" value="Unassembled WGS sequence"/>
</dbReference>
<evidence type="ECO:0000313" key="2">
    <source>
        <dbReference type="EMBL" id="NYI96259.1"/>
    </source>
</evidence>
<dbReference type="PANTHER" id="PTHR39335">
    <property type="entry name" value="BLL4220 PROTEIN"/>
    <property type="match status" value="1"/>
</dbReference>
<dbReference type="GO" id="GO:0043448">
    <property type="term" value="P:alkane catabolic process"/>
    <property type="evidence" value="ECO:0007669"/>
    <property type="project" value="TreeGrafter"/>
</dbReference>
<organism evidence="2 3">
    <name type="scientific">Streptomonospora nanhaiensis</name>
    <dbReference type="NCBI Taxonomy" id="1323731"/>
    <lineage>
        <taxon>Bacteria</taxon>
        <taxon>Bacillati</taxon>
        <taxon>Actinomycetota</taxon>
        <taxon>Actinomycetes</taxon>
        <taxon>Streptosporangiales</taxon>
        <taxon>Nocardiopsidaceae</taxon>
        <taxon>Streptomonospora</taxon>
    </lineage>
</organism>
<sequence length="183" mass="18600">MDAPRTMRLYLAGGAAALLTTVGCTPDEGSPGGYGDRPGETEPGEGVSATLSVAEDTQAGPVVTDSDGYTLYVSAADSADPTVSACTGECAEQWPPATVQGEVTTEGIDASLVDGYERPEGGTQLTLAGWPLYRFSGDVDPGDVNGQGADGVWFAVGPQGTRSEVLPHPSPEGTGGYVEFPGQ</sequence>
<dbReference type="AlphaFoldDB" id="A0A853BL47"/>
<dbReference type="RefSeq" id="WP_179767653.1">
    <property type="nucleotide sequence ID" value="NZ_JACCFO010000001.1"/>
</dbReference>
<keyword evidence="2" id="KW-0449">Lipoprotein</keyword>
<reference evidence="2 3" key="1">
    <citation type="submission" date="2020-07" db="EMBL/GenBank/DDBJ databases">
        <title>Sequencing the genomes of 1000 actinobacteria strains.</title>
        <authorList>
            <person name="Klenk H.-P."/>
        </authorList>
    </citation>
    <scope>NUCLEOTIDE SEQUENCE [LARGE SCALE GENOMIC DNA]</scope>
    <source>
        <strain evidence="2 3">DSM 45927</strain>
    </source>
</reference>